<organism evidence="1 2">
    <name type="scientific">Pukyongia salina</name>
    <dbReference type="NCBI Taxonomy" id="2094025"/>
    <lineage>
        <taxon>Bacteria</taxon>
        <taxon>Pseudomonadati</taxon>
        <taxon>Bacteroidota</taxon>
        <taxon>Flavobacteriia</taxon>
        <taxon>Flavobacteriales</taxon>
        <taxon>Flavobacteriaceae</taxon>
        <taxon>Pukyongia</taxon>
    </lineage>
</organism>
<dbReference type="AlphaFoldDB" id="A0A2S0HWC8"/>
<protein>
    <submittedName>
        <fullName evidence="1">Uncharacterized protein</fullName>
    </submittedName>
</protein>
<accession>A0A2S0HWC8</accession>
<dbReference type="OrthoDB" id="1191002at2"/>
<name>A0A2S0HWC8_9FLAO</name>
<dbReference type="EMBL" id="CP027062">
    <property type="protein sequence ID" value="AVI50962.1"/>
    <property type="molecule type" value="Genomic_DNA"/>
</dbReference>
<evidence type="ECO:0000313" key="2">
    <source>
        <dbReference type="Proteomes" id="UP000238442"/>
    </source>
</evidence>
<keyword evidence="2" id="KW-1185">Reference proteome</keyword>
<dbReference type="PROSITE" id="PS51257">
    <property type="entry name" value="PROKAR_LIPOPROTEIN"/>
    <property type="match status" value="1"/>
</dbReference>
<sequence length="161" mass="18377">MRTILSILTLCILFSSCDYFETRKISSETFYDEELKTINWNDVDQYPVFKECEQISEKKEQQICFSEVLKNSLKRVASYSGIAVSREVNDTVWLKFDISETAQLSVKEIEMDSVTSQTFPLLKQALLDMTDSLQLIAPATKQGIPVRTAFSLPIVIETESL</sequence>
<evidence type="ECO:0000313" key="1">
    <source>
        <dbReference type="EMBL" id="AVI50962.1"/>
    </source>
</evidence>
<reference evidence="1 2" key="1">
    <citation type="submission" date="2018-02" db="EMBL/GenBank/DDBJ databases">
        <title>Genomic analysis of the strain RR4-38 isolated from a seawater recirculating aquaculture system.</title>
        <authorList>
            <person name="Kim Y.-S."/>
            <person name="Jang Y.H."/>
            <person name="Kim K.-H."/>
        </authorList>
    </citation>
    <scope>NUCLEOTIDE SEQUENCE [LARGE SCALE GENOMIC DNA]</scope>
    <source>
        <strain evidence="1 2">RR4-38</strain>
    </source>
</reference>
<dbReference type="Proteomes" id="UP000238442">
    <property type="component" value="Chromosome"/>
</dbReference>
<dbReference type="KEGG" id="aue:C5O00_07140"/>
<gene>
    <name evidence="1" type="ORF">C5O00_07140</name>
</gene>
<proteinExistence type="predicted"/>
<dbReference type="RefSeq" id="WP_105216187.1">
    <property type="nucleotide sequence ID" value="NZ_CP027062.1"/>
</dbReference>